<dbReference type="Proteomes" id="UP001589575">
    <property type="component" value="Unassembled WGS sequence"/>
</dbReference>
<dbReference type="EMBL" id="JBHMFI010000014">
    <property type="protein sequence ID" value="MFB9075119.1"/>
    <property type="molecule type" value="Genomic_DNA"/>
</dbReference>
<keyword evidence="4" id="KW-1185">Reference proteome</keyword>
<gene>
    <name evidence="2" type="ORF">ACFFX0_29650</name>
    <name evidence="3" type="ORF">ACFFX0_30805</name>
</gene>
<proteinExistence type="predicted"/>
<evidence type="ECO:0000313" key="3">
    <source>
        <dbReference type="EMBL" id="MFB9075325.1"/>
    </source>
</evidence>
<feature type="compositionally biased region" description="Basic and acidic residues" evidence="1">
    <location>
        <begin position="98"/>
        <end position="108"/>
    </location>
</feature>
<accession>A0ABV5G8Q8</accession>
<feature type="region of interest" description="Disordered" evidence="1">
    <location>
        <begin position="74"/>
        <end position="108"/>
    </location>
</feature>
<name>A0ABV5G8Q8_9MICC</name>
<protein>
    <submittedName>
        <fullName evidence="3">Uncharacterized protein</fullName>
    </submittedName>
</protein>
<evidence type="ECO:0000256" key="1">
    <source>
        <dbReference type="SAM" id="MobiDB-lite"/>
    </source>
</evidence>
<sequence>MQHQPATGIHAFGGGRGGVIGVQVEVESHLPGLDFLPRHLFQRGQGHLVVGRPEVFKDLPLAVALLRDLHRGRPGARLHLPDVHPQQPRTTPASAPPRDQEPRNHAEL</sequence>
<reference evidence="3 4" key="1">
    <citation type="submission" date="2024-09" db="EMBL/GenBank/DDBJ databases">
        <authorList>
            <person name="Sun Q."/>
            <person name="Mori K."/>
        </authorList>
    </citation>
    <scope>NUCLEOTIDE SEQUENCE [LARGE SCALE GENOMIC DNA]</scope>
    <source>
        <strain evidence="3 4">CCM 7609</strain>
    </source>
</reference>
<dbReference type="EMBL" id="JBHMFI010000023">
    <property type="protein sequence ID" value="MFB9075325.1"/>
    <property type="molecule type" value="Genomic_DNA"/>
</dbReference>
<evidence type="ECO:0000313" key="2">
    <source>
        <dbReference type="EMBL" id="MFB9075119.1"/>
    </source>
</evidence>
<organism evidence="3 4">
    <name type="scientific">Citricoccus parietis</name>
    <dbReference type="NCBI Taxonomy" id="592307"/>
    <lineage>
        <taxon>Bacteria</taxon>
        <taxon>Bacillati</taxon>
        <taxon>Actinomycetota</taxon>
        <taxon>Actinomycetes</taxon>
        <taxon>Micrococcales</taxon>
        <taxon>Micrococcaceae</taxon>
        <taxon>Citricoccus</taxon>
    </lineage>
</organism>
<evidence type="ECO:0000313" key="4">
    <source>
        <dbReference type="Proteomes" id="UP001589575"/>
    </source>
</evidence>
<comment type="caution">
    <text evidence="3">The sequence shown here is derived from an EMBL/GenBank/DDBJ whole genome shotgun (WGS) entry which is preliminary data.</text>
</comment>